<dbReference type="Pfam" id="PF00172">
    <property type="entry name" value="Zn_clus"/>
    <property type="match status" value="1"/>
</dbReference>
<dbReference type="InterPro" id="IPR013087">
    <property type="entry name" value="Znf_C2H2_type"/>
</dbReference>
<sequence>MASGPPSLSNLLHHTQPPSQRPPSAGFHAPSQLQGTELPPAYPGALPGLGFAPAGNPAPSPPEGVAGAGSSHSTGGTAKQEAPPSNTAGTGLYQCAHCQKRYSRPEHLARHIQTHTLGKRFVCSICSKAFARQDLLKRHTANHENDNDPNKKRRRIASSPSAARVSHACKACAAARVKCEDTKPCARCRNRGLNCEYSATEVGSSAALHLLHLASEGNSGSSTPATPPVQDINSGTSPYPPPQISPLPPAAPDVSERPVSRSLHAAAADSNMQAFQSNSMPGTSTPAPNAAFAAPSNPGGLTPVPFSGFLQNVMYQPGIKPAKTDTAQGLAVLDFGAHVDLNLNDVDFDLLGYWNADLNTDGAMQQTYTPRTDDSVDLTEMRQNLVKVWTDSPWRWHPTTGEGSYSELKNVPVPSGDATGALRESRKRLGRTVPDKLEQPGRDGALGVILKTCEELDVMTRVASSFPSVDMMDSLIHIFLASHFCQTTQFIHQATFKLNSQWPDWLAITAASGAILTPVPTLRKWGFAIQEAVRIFLPKRFEKSNSAIQELGLVQTLCLWLEIALWSGNRRKMEIAECHLPIPITMMRYRNRYVRSSYPQTDVFPNDHGAALDKKWRTWCERESWKRLAFSCMIRDSQASMATLINPSLSYAELTLPLPEARELWFAKTAEEWKTLYMEKIATRSKRPPSVGDLLRDISLLALNKSRLDVQSAVSVYLHAFWFVIREYQQLCSVLRSRSWLASTGSPGDQVLRSRHTELCNNLHSFQRLVSDWGPDLLSGKEHLMTHLVLMNLHLSLDDLQLFSGKEGEEQARRMFTNLRDWAQSANGRQALWHAGQVLRQAKRFPPGHLNDFYAVAVHHAALAIWAFGVVGKAAGKPPVHLLAQETVYLDGTVTGALNHFIGYGQGRAAIRDLEIPDQAGTAEASVDDTKACMDIAQRILRANFKGRKEVPPPIVENMCGLLKQLGDAAWAVGLG</sequence>
<dbReference type="CDD" id="cd00067">
    <property type="entry name" value="GAL4"/>
    <property type="match status" value="1"/>
</dbReference>
<dbReference type="Gene3D" id="3.30.160.60">
    <property type="entry name" value="Classic Zinc Finger"/>
    <property type="match status" value="1"/>
</dbReference>
<dbReference type="GO" id="GO:0000981">
    <property type="term" value="F:DNA-binding transcription factor activity, RNA polymerase II-specific"/>
    <property type="evidence" value="ECO:0007669"/>
    <property type="project" value="InterPro"/>
</dbReference>
<accession>A0A8K0X9X8</accession>
<evidence type="ECO:0000256" key="7">
    <source>
        <dbReference type="SAM" id="MobiDB-lite"/>
    </source>
</evidence>
<evidence type="ECO:0000259" key="9">
    <source>
        <dbReference type="PROSITE" id="PS50157"/>
    </source>
</evidence>
<feature type="domain" description="C2H2-type" evidence="9">
    <location>
        <begin position="121"/>
        <end position="148"/>
    </location>
</feature>
<dbReference type="InterPro" id="IPR036236">
    <property type="entry name" value="Znf_C2H2_sf"/>
</dbReference>
<keyword evidence="6" id="KW-0863">Zinc-finger</keyword>
<evidence type="ECO:0000256" key="6">
    <source>
        <dbReference type="PROSITE-ProRule" id="PRU00042"/>
    </source>
</evidence>
<evidence type="ECO:0000313" key="10">
    <source>
        <dbReference type="EMBL" id="KAH7376158.1"/>
    </source>
</evidence>
<feature type="compositionally biased region" description="Low complexity" evidence="7">
    <location>
        <begin position="64"/>
        <end position="78"/>
    </location>
</feature>
<dbReference type="Pfam" id="PF00096">
    <property type="entry name" value="zf-C2H2"/>
    <property type="match status" value="2"/>
</dbReference>
<dbReference type="PROSITE" id="PS00028">
    <property type="entry name" value="ZINC_FINGER_C2H2_1"/>
    <property type="match status" value="2"/>
</dbReference>
<feature type="region of interest" description="Disordered" evidence="7">
    <location>
        <begin position="140"/>
        <end position="161"/>
    </location>
</feature>
<dbReference type="Gene3D" id="4.10.240.10">
    <property type="entry name" value="Zn(2)-C6 fungal-type DNA-binding domain"/>
    <property type="match status" value="1"/>
</dbReference>
<dbReference type="SMART" id="SM00066">
    <property type="entry name" value="GAL4"/>
    <property type="match status" value="1"/>
</dbReference>
<keyword evidence="3" id="KW-0805">Transcription regulation</keyword>
<feature type="compositionally biased region" description="Basic and acidic residues" evidence="7">
    <location>
        <begin position="140"/>
        <end position="150"/>
    </location>
</feature>
<dbReference type="PANTHER" id="PTHR47660">
    <property type="entry name" value="TRANSCRIPTION FACTOR WITH C2H2 AND ZN(2)-CYS(6) DNA BINDING DOMAIN (EUROFUNG)-RELATED-RELATED"/>
    <property type="match status" value="1"/>
</dbReference>
<dbReference type="InterPro" id="IPR001138">
    <property type="entry name" value="Zn2Cys6_DnaBD"/>
</dbReference>
<dbReference type="SMART" id="SM00355">
    <property type="entry name" value="ZnF_C2H2"/>
    <property type="match status" value="2"/>
</dbReference>
<dbReference type="PROSITE" id="PS50157">
    <property type="entry name" value="ZINC_FINGER_C2H2_2"/>
    <property type="match status" value="2"/>
</dbReference>
<dbReference type="Proteomes" id="UP000813385">
    <property type="component" value="Unassembled WGS sequence"/>
</dbReference>
<dbReference type="GO" id="GO:0006351">
    <property type="term" value="P:DNA-templated transcription"/>
    <property type="evidence" value="ECO:0007669"/>
    <property type="project" value="InterPro"/>
</dbReference>
<evidence type="ECO:0000256" key="2">
    <source>
        <dbReference type="ARBA" id="ARBA00022833"/>
    </source>
</evidence>
<feature type="domain" description="C2H2-type" evidence="9">
    <location>
        <begin position="93"/>
        <end position="120"/>
    </location>
</feature>
<dbReference type="AlphaFoldDB" id="A0A8K0X9X8"/>
<name>A0A8K0X9X8_9PEZI</name>
<reference evidence="10" key="1">
    <citation type="journal article" date="2021" name="Nat. Commun.">
        <title>Genetic determinants of endophytism in the Arabidopsis root mycobiome.</title>
        <authorList>
            <person name="Mesny F."/>
            <person name="Miyauchi S."/>
            <person name="Thiergart T."/>
            <person name="Pickel B."/>
            <person name="Atanasova L."/>
            <person name="Karlsson M."/>
            <person name="Huettel B."/>
            <person name="Barry K.W."/>
            <person name="Haridas S."/>
            <person name="Chen C."/>
            <person name="Bauer D."/>
            <person name="Andreopoulos W."/>
            <person name="Pangilinan J."/>
            <person name="LaButti K."/>
            <person name="Riley R."/>
            <person name="Lipzen A."/>
            <person name="Clum A."/>
            <person name="Drula E."/>
            <person name="Henrissat B."/>
            <person name="Kohler A."/>
            <person name="Grigoriev I.V."/>
            <person name="Martin F.M."/>
            <person name="Hacquard S."/>
        </authorList>
    </citation>
    <scope>NUCLEOTIDE SEQUENCE</scope>
    <source>
        <strain evidence="10">MPI-CAGE-AT-0016</strain>
    </source>
</reference>
<dbReference type="InterPro" id="IPR007219">
    <property type="entry name" value="XnlR_reg_dom"/>
</dbReference>
<evidence type="ECO:0000313" key="11">
    <source>
        <dbReference type="Proteomes" id="UP000813385"/>
    </source>
</evidence>
<keyword evidence="1" id="KW-0479">Metal-binding</keyword>
<feature type="compositionally biased region" description="Pro residues" evidence="7">
    <location>
        <begin position="238"/>
        <end position="251"/>
    </location>
</feature>
<dbReference type="EMBL" id="JAGPXD010000001">
    <property type="protein sequence ID" value="KAH7376158.1"/>
    <property type="molecule type" value="Genomic_DNA"/>
</dbReference>
<comment type="caution">
    <text evidence="10">The sequence shown here is derived from an EMBL/GenBank/DDBJ whole genome shotgun (WGS) entry which is preliminary data.</text>
</comment>
<evidence type="ECO:0000256" key="3">
    <source>
        <dbReference type="ARBA" id="ARBA00023015"/>
    </source>
</evidence>
<feature type="region of interest" description="Disordered" evidence="7">
    <location>
        <begin position="1"/>
        <end position="86"/>
    </location>
</feature>
<evidence type="ECO:0000256" key="4">
    <source>
        <dbReference type="ARBA" id="ARBA00023163"/>
    </source>
</evidence>
<gene>
    <name evidence="10" type="ORF">B0T11DRAFT_17439</name>
</gene>
<dbReference type="SUPFAM" id="SSF57667">
    <property type="entry name" value="beta-beta-alpha zinc fingers"/>
    <property type="match status" value="1"/>
</dbReference>
<keyword evidence="5" id="KW-0539">Nucleus</keyword>
<protein>
    <submittedName>
        <fullName evidence="10">C6 transcription factor RegA</fullName>
    </submittedName>
</protein>
<dbReference type="InterPro" id="IPR036864">
    <property type="entry name" value="Zn2-C6_fun-type_DNA-bd_sf"/>
</dbReference>
<feature type="region of interest" description="Disordered" evidence="7">
    <location>
        <begin position="217"/>
        <end position="264"/>
    </location>
</feature>
<evidence type="ECO:0000256" key="5">
    <source>
        <dbReference type="ARBA" id="ARBA00023242"/>
    </source>
</evidence>
<dbReference type="PROSITE" id="PS50048">
    <property type="entry name" value="ZN2_CY6_FUNGAL_2"/>
    <property type="match status" value="1"/>
</dbReference>
<proteinExistence type="predicted"/>
<keyword evidence="11" id="KW-1185">Reference proteome</keyword>
<dbReference type="PANTHER" id="PTHR47660:SF2">
    <property type="entry name" value="TRANSCRIPTION FACTOR WITH C2H2 AND ZN(2)-CYS(6) DNA BINDING DOMAIN (EUROFUNG)"/>
    <property type="match status" value="1"/>
</dbReference>
<dbReference type="GO" id="GO:0003677">
    <property type="term" value="F:DNA binding"/>
    <property type="evidence" value="ECO:0007669"/>
    <property type="project" value="InterPro"/>
</dbReference>
<dbReference type="PROSITE" id="PS00463">
    <property type="entry name" value="ZN2_CY6_FUNGAL_1"/>
    <property type="match status" value="1"/>
</dbReference>
<keyword evidence="4" id="KW-0804">Transcription</keyword>
<organism evidence="10 11">
    <name type="scientific">Plectosphaerella cucumerina</name>
    <dbReference type="NCBI Taxonomy" id="40658"/>
    <lineage>
        <taxon>Eukaryota</taxon>
        <taxon>Fungi</taxon>
        <taxon>Dikarya</taxon>
        <taxon>Ascomycota</taxon>
        <taxon>Pezizomycotina</taxon>
        <taxon>Sordariomycetes</taxon>
        <taxon>Hypocreomycetidae</taxon>
        <taxon>Glomerellales</taxon>
        <taxon>Plectosphaerellaceae</taxon>
        <taxon>Plectosphaerella</taxon>
    </lineage>
</organism>
<feature type="compositionally biased region" description="Low complexity" evidence="7">
    <location>
        <begin position="43"/>
        <end position="55"/>
    </location>
</feature>
<dbReference type="OrthoDB" id="40579at2759"/>
<keyword evidence="2" id="KW-0862">Zinc</keyword>
<dbReference type="Pfam" id="PF04082">
    <property type="entry name" value="Fungal_trans"/>
    <property type="match status" value="1"/>
</dbReference>
<dbReference type="CDD" id="cd12148">
    <property type="entry name" value="fungal_TF_MHR"/>
    <property type="match status" value="1"/>
</dbReference>
<dbReference type="GO" id="GO:0008270">
    <property type="term" value="F:zinc ion binding"/>
    <property type="evidence" value="ECO:0007669"/>
    <property type="project" value="UniProtKB-KW"/>
</dbReference>
<feature type="compositionally biased region" description="Polar residues" evidence="7">
    <location>
        <begin position="1"/>
        <end position="18"/>
    </location>
</feature>
<evidence type="ECO:0000259" key="8">
    <source>
        <dbReference type="PROSITE" id="PS50048"/>
    </source>
</evidence>
<dbReference type="SUPFAM" id="SSF57701">
    <property type="entry name" value="Zn2/Cys6 DNA-binding domain"/>
    <property type="match status" value="1"/>
</dbReference>
<evidence type="ECO:0000256" key="1">
    <source>
        <dbReference type="ARBA" id="ARBA00022723"/>
    </source>
</evidence>
<feature type="domain" description="Zn(2)-C6 fungal-type" evidence="8">
    <location>
        <begin position="168"/>
        <end position="197"/>
    </location>
</feature>